<name>A0ABV5J2L8_9BACT</name>
<keyword evidence="4" id="KW-1185">Reference proteome</keyword>
<dbReference type="PANTHER" id="PTHR46268:SF6">
    <property type="entry name" value="UNIVERSAL STRESS PROTEIN UP12"/>
    <property type="match status" value="1"/>
</dbReference>
<dbReference type="Gene3D" id="3.40.50.620">
    <property type="entry name" value="HUPs"/>
    <property type="match status" value="2"/>
</dbReference>
<dbReference type="PANTHER" id="PTHR46268">
    <property type="entry name" value="STRESS RESPONSE PROTEIN NHAX"/>
    <property type="match status" value="1"/>
</dbReference>
<dbReference type="EMBL" id="JBHMEW010000008">
    <property type="protein sequence ID" value="MFB9210757.1"/>
    <property type="molecule type" value="Genomic_DNA"/>
</dbReference>
<evidence type="ECO:0000259" key="2">
    <source>
        <dbReference type="Pfam" id="PF00582"/>
    </source>
</evidence>
<comment type="caution">
    <text evidence="3">The sequence shown here is derived from an EMBL/GenBank/DDBJ whole genome shotgun (WGS) entry which is preliminary data.</text>
</comment>
<comment type="similarity">
    <text evidence="1">Belongs to the universal stress protein A family.</text>
</comment>
<evidence type="ECO:0000313" key="3">
    <source>
        <dbReference type="EMBL" id="MFB9210757.1"/>
    </source>
</evidence>
<dbReference type="Pfam" id="PF00582">
    <property type="entry name" value="Usp"/>
    <property type="match status" value="1"/>
</dbReference>
<dbReference type="InterPro" id="IPR014729">
    <property type="entry name" value="Rossmann-like_a/b/a_fold"/>
</dbReference>
<dbReference type="InterPro" id="IPR006016">
    <property type="entry name" value="UspA"/>
</dbReference>
<evidence type="ECO:0000256" key="1">
    <source>
        <dbReference type="ARBA" id="ARBA00008791"/>
    </source>
</evidence>
<dbReference type="SUPFAM" id="SSF52402">
    <property type="entry name" value="Adenine nucleotide alpha hydrolases-like"/>
    <property type="match status" value="2"/>
</dbReference>
<evidence type="ECO:0000313" key="4">
    <source>
        <dbReference type="Proteomes" id="UP001589654"/>
    </source>
</evidence>
<protein>
    <submittedName>
        <fullName evidence="3">Universal stress protein</fullName>
    </submittedName>
</protein>
<feature type="domain" description="UspA" evidence="2">
    <location>
        <begin position="53"/>
        <end position="120"/>
    </location>
</feature>
<dbReference type="CDD" id="cd00293">
    <property type="entry name" value="USP-like"/>
    <property type="match status" value="1"/>
</dbReference>
<reference evidence="3 4" key="1">
    <citation type="submission" date="2024-09" db="EMBL/GenBank/DDBJ databases">
        <authorList>
            <person name="Sun Q."/>
            <person name="Mori K."/>
        </authorList>
    </citation>
    <scope>NUCLEOTIDE SEQUENCE [LARGE SCALE GENOMIC DNA]</scope>
    <source>
        <strain evidence="3 4">CECT 7682</strain>
    </source>
</reference>
<organism evidence="3 4">
    <name type="scientific">Echinicola jeungdonensis</name>
    <dbReference type="NCBI Taxonomy" id="709343"/>
    <lineage>
        <taxon>Bacteria</taxon>
        <taxon>Pseudomonadati</taxon>
        <taxon>Bacteroidota</taxon>
        <taxon>Cytophagia</taxon>
        <taxon>Cytophagales</taxon>
        <taxon>Cyclobacteriaceae</taxon>
        <taxon>Echinicola</taxon>
    </lineage>
</organism>
<dbReference type="Proteomes" id="UP001589654">
    <property type="component" value="Unassembled WGS sequence"/>
</dbReference>
<proteinExistence type="inferred from homology"/>
<accession>A0ABV5J2L8</accession>
<dbReference type="RefSeq" id="WP_290247001.1">
    <property type="nucleotide sequence ID" value="NZ_JAUFQT010000001.1"/>
</dbReference>
<sequence>MYSKVALAVAFSPRIDAMICEAKRCRDLLDSTLILIHVGKETPEKKGRLLSLLDKYQINPAKTEVFWEEGKPAKTIIQVCNREEVDLLIAGALKKENLLTYYIGSVARKIIRKAKCSVLMLIEPSIQTGHFEKVVINGTEQKQTPFVIRQGLEWCKIEKADQVFILNEIKMYGMQMATAGEDCEEDVSRLRKHLIQNEVDYVENILANIDKGNLKVHIKVTGGRWAVELAKFSEKIHADLLIVGGEKNLTFFDRLFPHDLEDILSNLPCNLLIIKK</sequence>
<gene>
    <name evidence="3" type="ORF">ACFFUR_03000</name>
</gene>